<dbReference type="SUPFAM" id="SSF54637">
    <property type="entry name" value="Thioesterase/thiol ester dehydrase-isomerase"/>
    <property type="match status" value="1"/>
</dbReference>
<reference evidence="1 2" key="1">
    <citation type="submission" date="2017-10" db="EMBL/GenBank/DDBJ databases">
        <title>The draft genome sequence of Williamsia sp. BULT 1.1 isolated from the semi-arid grassland soils from South Africa.</title>
        <authorList>
            <person name="Kabwe M.H."/>
            <person name="Govender N."/>
            <person name="Mutseka Lunga P."/>
            <person name="Vikram S."/>
            <person name="Makhalanyane T.P."/>
        </authorList>
    </citation>
    <scope>NUCLEOTIDE SEQUENCE [LARGE SCALE GENOMIC DNA]</scope>
    <source>
        <strain evidence="1 2">BULT 1.1</strain>
    </source>
</reference>
<organism evidence="1 2">
    <name type="scientific">Williamsia marianensis</name>
    <dbReference type="NCBI Taxonomy" id="85044"/>
    <lineage>
        <taxon>Bacteria</taxon>
        <taxon>Bacillati</taxon>
        <taxon>Actinomycetota</taxon>
        <taxon>Actinomycetes</taxon>
        <taxon>Mycobacteriales</taxon>
        <taxon>Nocardiaceae</taxon>
        <taxon>Williamsia</taxon>
    </lineage>
</organism>
<evidence type="ECO:0000313" key="1">
    <source>
        <dbReference type="EMBL" id="PHV64955.1"/>
    </source>
</evidence>
<protein>
    <submittedName>
        <fullName evidence="1">Uncharacterized protein</fullName>
    </submittedName>
</protein>
<gene>
    <name evidence="1" type="ORF">CSW57_21775</name>
</gene>
<dbReference type="Gene3D" id="3.10.129.10">
    <property type="entry name" value="Hotdog Thioesterase"/>
    <property type="match status" value="1"/>
</dbReference>
<dbReference type="EMBL" id="PEBD01000011">
    <property type="protein sequence ID" value="PHV64955.1"/>
    <property type="molecule type" value="Genomic_DNA"/>
</dbReference>
<dbReference type="AlphaFoldDB" id="A0A2G3PGL4"/>
<dbReference type="Proteomes" id="UP000225108">
    <property type="component" value="Unassembled WGS sequence"/>
</dbReference>
<comment type="caution">
    <text evidence="1">The sequence shown here is derived from an EMBL/GenBank/DDBJ whole genome shotgun (WGS) entry which is preliminary data.</text>
</comment>
<evidence type="ECO:0000313" key="2">
    <source>
        <dbReference type="Proteomes" id="UP000225108"/>
    </source>
</evidence>
<accession>A0A2G3PGL4</accession>
<dbReference type="InterPro" id="IPR029069">
    <property type="entry name" value="HotDog_dom_sf"/>
</dbReference>
<sequence length="139" mass="15114">MVGTVLPAFTRTPGFAHWNRYAAVNDEFVPIHMDDAEGIRAGYPSAIGMGRLQWSYVHVMLRQWLAGRGEITRVSLQFRRPNLRGVPIRVEATVSAVRTTARGREIDLNVQITDDSGDLLAPGSATVVLAAATGNVAPM</sequence>
<proteinExistence type="predicted"/>
<name>A0A2G3PGL4_WILMA</name>